<dbReference type="STRING" id="1852522.SAMN06295960_0771"/>
<feature type="transmembrane region" description="Helical" evidence="1">
    <location>
        <begin position="127"/>
        <end position="146"/>
    </location>
</feature>
<proteinExistence type="predicted"/>
<gene>
    <name evidence="3" type="ORF">SAMN06295960_0771</name>
</gene>
<evidence type="ECO:0000313" key="4">
    <source>
        <dbReference type="Proteomes" id="UP000193834"/>
    </source>
</evidence>
<feature type="transmembrane region" description="Helical" evidence="1">
    <location>
        <begin position="93"/>
        <end position="115"/>
    </location>
</feature>
<keyword evidence="1" id="KW-1133">Transmembrane helix</keyword>
<dbReference type="EMBL" id="FXAZ01000001">
    <property type="protein sequence ID" value="SMG18186.1"/>
    <property type="molecule type" value="Genomic_DNA"/>
</dbReference>
<organism evidence="3 4">
    <name type="scientific">Paenibacillus aquistagni</name>
    <dbReference type="NCBI Taxonomy" id="1852522"/>
    <lineage>
        <taxon>Bacteria</taxon>
        <taxon>Bacillati</taxon>
        <taxon>Bacillota</taxon>
        <taxon>Bacilli</taxon>
        <taxon>Bacillales</taxon>
        <taxon>Paenibacillaceae</taxon>
        <taxon>Paenibacillus</taxon>
    </lineage>
</organism>
<evidence type="ECO:0000256" key="1">
    <source>
        <dbReference type="SAM" id="Phobius"/>
    </source>
</evidence>
<dbReference type="AlphaFoldDB" id="A0A1X7IUF6"/>
<dbReference type="RefSeq" id="WP_085492998.1">
    <property type="nucleotide sequence ID" value="NZ_FXAZ01000001.1"/>
</dbReference>
<name>A0A1X7IUF6_9BACL</name>
<keyword evidence="1" id="KW-0812">Transmembrane</keyword>
<evidence type="ECO:0000259" key="2">
    <source>
        <dbReference type="Pfam" id="PF12773"/>
    </source>
</evidence>
<dbReference type="Pfam" id="PF12773">
    <property type="entry name" value="DZR"/>
    <property type="match status" value="1"/>
</dbReference>
<keyword evidence="1" id="KW-0472">Membrane</keyword>
<feature type="domain" description="DZANK-type" evidence="2">
    <location>
        <begin position="6"/>
        <end position="72"/>
    </location>
</feature>
<dbReference type="InterPro" id="IPR025874">
    <property type="entry name" value="DZR"/>
</dbReference>
<dbReference type="OrthoDB" id="2623647at2"/>
<protein>
    <submittedName>
        <fullName evidence="3">Double zinc ribbon</fullName>
    </submittedName>
</protein>
<keyword evidence="4" id="KW-1185">Reference proteome</keyword>
<accession>A0A1X7IUF6</accession>
<reference evidence="3 4" key="1">
    <citation type="submission" date="2017-04" db="EMBL/GenBank/DDBJ databases">
        <authorList>
            <person name="Afonso C.L."/>
            <person name="Miller P.J."/>
            <person name="Scott M.A."/>
            <person name="Spackman E."/>
            <person name="Goraichik I."/>
            <person name="Dimitrov K.M."/>
            <person name="Suarez D.L."/>
            <person name="Swayne D.E."/>
        </authorList>
    </citation>
    <scope>NUCLEOTIDE SEQUENCE [LARGE SCALE GENOMIC DNA]</scope>
    <source>
        <strain evidence="3 4">11</strain>
    </source>
</reference>
<dbReference type="Proteomes" id="UP000193834">
    <property type="component" value="Unassembled WGS sequence"/>
</dbReference>
<evidence type="ECO:0000313" key="3">
    <source>
        <dbReference type="EMBL" id="SMG18186.1"/>
    </source>
</evidence>
<sequence length="152" mass="16506">MAVRICEHCGESNKEHQRLCLACGHSLKDVPLVGTPDSEKYEALDRNARERRLCSNCSEELEEGALKCKYCGAPVVKASSPTYVPMAEDTTLLWPKVLVVAATVIIPLVGLIVGGIRAFSQDKDEQLTGGVLVAVGLVMLGIHYFLKSMLGY</sequence>